<evidence type="ECO:0000256" key="1">
    <source>
        <dbReference type="ARBA" id="ARBA00004141"/>
    </source>
</evidence>
<feature type="transmembrane region" description="Helical" evidence="6">
    <location>
        <begin position="147"/>
        <end position="168"/>
    </location>
</feature>
<evidence type="ECO:0000256" key="3">
    <source>
        <dbReference type="ARBA" id="ARBA00022692"/>
    </source>
</evidence>
<feature type="transmembrane region" description="Helical" evidence="6">
    <location>
        <begin position="304"/>
        <end position="332"/>
    </location>
</feature>
<name>A0A8J8MSP2_9RHOB</name>
<dbReference type="Pfam" id="PF01594">
    <property type="entry name" value="AI-2E_transport"/>
    <property type="match status" value="1"/>
</dbReference>
<dbReference type="EMBL" id="CP047289">
    <property type="protein sequence ID" value="QUS36016.1"/>
    <property type="molecule type" value="Genomic_DNA"/>
</dbReference>
<keyword evidence="5 6" id="KW-0472">Membrane</keyword>
<comment type="subcellular location">
    <subcellularLocation>
        <location evidence="1">Membrane</location>
        <topology evidence="1">Multi-pass membrane protein</topology>
    </subcellularLocation>
</comment>
<sequence length="347" mass="37526">MDRLDRLAHYALIFLGVFAFFAALRLTESITAPLVLALVTGIVLSPISSFVERAGFRPWVGAMLSLLLTLIIIGSIAAAIQPMIMQLLEAAPQIWHQMQGVLEAAHRLTSGFRDMSAGITEALQPPAQPNDAGPQAPDVSMPTLTDALFYAPSIAAQILIFIGALFFFQLTRTEIYNWAARRLSEPDHRAHTAFRLLNAERLVARYFLTITVINFIEGVLVGSVMQAAGLPGGALWGFVAFLMNYLLYVGPAVLTAALLVAGVASFSGWMALLPVASYLVINGIEGQFVTPTLVGKHTAVNPLLVFLALVFGMWLWGPVGGIIAIPLLLWFLALNDTRSGQMHPPAH</sequence>
<dbReference type="InterPro" id="IPR002549">
    <property type="entry name" value="AI-2E-like"/>
</dbReference>
<dbReference type="RefSeq" id="WP_211783237.1">
    <property type="nucleotide sequence ID" value="NZ_CP047289.1"/>
</dbReference>
<protein>
    <submittedName>
        <fullName evidence="7">AI-2E family transporter</fullName>
    </submittedName>
</protein>
<dbReference type="Proteomes" id="UP000679284">
    <property type="component" value="Chromosome"/>
</dbReference>
<evidence type="ECO:0000256" key="5">
    <source>
        <dbReference type="ARBA" id="ARBA00023136"/>
    </source>
</evidence>
<evidence type="ECO:0000313" key="7">
    <source>
        <dbReference type="EMBL" id="QUS36016.1"/>
    </source>
</evidence>
<proteinExistence type="inferred from homology"/>
<keyword evidence="3 6" id="KW-0812">Transmembrane</keyword>
<dbReference type="KEGG" id="fap:GR316_06895"/>
<feature type="transmembrane region" description="Helical" evidence="6">
    <location>
        <begin position="30"/>
        <end position="47"/>
    </location>
</feature>
<dbReference type="AlphaFoldDB" id="A0A8J8MSP2"/>
<accession>A0A8J8MSP2</accession>
<dbReference type="PANTHER" id="PTHR21716:SF16">
    <property type="entry name" value="BLL1467 PROTEIN"/>
    <property type="match status" value="1"/>
</dbReference>
<feature type="transmembrane region" description="Helical" evidence="6">
    <location>
        <begin position="234"/>
        <end position="259"/>
    </location>
</feature>
<reference evidence="7" key="1">
    <citation type="submission" date="2020-01" db="EMBL/GenBank/DDBJ databases">
        <authorList>
            <person name="Yang Y."/>
            <person name="Kwon Y.M."/>
        </authorList>
    </citation>
    <scope>NUCLEOTIDE SEQUENCE</scope>
    <source>
        <strain evidence="7">PG104</strain>
    </source>
</reference>
<feature type="transmembrane region" description="Helical" evidence="6">
    <location>
        <begin position="7"/>
        <end position="24"/>
    </location>
</feature>
<feature type="transmembrane region" description="Helical" evidence="6">
    <location>
        <begin position="59"/>
        <end position="80"/>
    </location>
</feature>
<evidence type="ECO:0000256" key="6">
    <source>
        <dbReference type="SAM" id="Phobius"/>
    </source>
</evidence>
<dbReference type="PANTHER" id="PTHR21716">
    <property type="entry name" value="TRANSMEMBRANE PROTEIN"/>
    <property type="match status" value="1"/>
</dbReference>
<evidence type="ECO:0000313" key="8">
    <source>
        <dbReference type="Proteomes" id="UP000679284"/>
    </source>
</evidence>
<dbReference type="GO" id="GO:0055085">
    <property type="term" value="P:transmembrane transport"/>
    <property type="evidence" value="ECO:0007669"/>
    <property type="project" value="TreeGrafter"/>
</dbReference>
<evidence type="ECO:0000256" key="2">
    <source>
        <dbReference type="ARBA" id="ARBA00009773"/>
    </source>
</evidence>
<feature type="transmembrane region" description="Helical" evidence="6">
    <location>
        <begin position="206"/>
        <end position="228"/>
    </location>
</feature>
<evidence type="ECO:0000256" key="4">
    <source>
        <dbReference type="ARBA" id="ARBA00022989"/>
    </source>
</evidence>
<gene>
    <name evidence="7" type="ORF">GR316_06895</name>
</gene>
<feature type="transmembrane region" description="Helical" evidence="6">
    <location>
        <begin position="266"/>
        <end position="284"/>
    </location>
</feature>
<dbReference type="GO" id="GO:0016020">
    <property type="term" value="C:membrane"/>
    <property type="evidence" value="ECO:0007669"/>
    <property type="project" value="UniProtKB-SubCell"/>
</dbReference>
<keyword evidence="4 6" id="KW-1133">Transmembrane helix</keyword>
<organism evidence="7 8">
    <name type="scientific">Falsirhodobacter algicola</name>
    <dbReference type="NCBI Taxonomy" id="2692330"/>
    <lineage>
        <taxon>Bacteria</taxon>
        <taxon>Pseudomonadati</taxon>
        <taxon>Pseudomonadota</taxon>
        <taxon>Alphaproteobacteria</taxon>
        <taxon>Rhodobacterales</taxon>
        <taxon>Paracoccaceae</taxon>
        <taxon>Falsirhodobacter</taxon>
    </lineage>
</organism>
<keyword evidence="8" id="KW-1185">Reference proteome</keyword>
<comment type="similarity">
    <text evidence="2">Belongs to the autoinducer-2 exporter (AI-2E) (TC 2.A.86) family.</text>
</comment>